<dbReference type="AlphaFoldDB" id="A0A4R2N959"/>
<accession>A0A4R2N959</accession>
<dbReference type="EMBL" id="SLXJ01000005">
    <property type="protein sequence ID" value="TCP17541.1"/>
    <property type="molecule type" value="Genomic_DNA"/>
</dbReference>
<protein>
    <recommendedName>
        <fullName evidence="3">L,D-transpeptidase-like protein</fullName>
    </recommendedName>
</protein>
<dbReference type="OrthoDB" id="7202732at2"/>
<organism evidence="1 2">
    <name type="scientific">Nicoletella semolina</name>
    <dbReference type="NCBI Taxonomy" id="271160"/>
    <lineage>
        <taxon>Bacteria</taxon>
        <taxon>Pseudomonadati</taxon>
        <taxon>Pseudomonadota</taxon>
        <taxon>Gammaproteobacteria</taxon>
        <taxon>Pasteurellales</taxon>
        <taxon>Pasteurellaceae</taxon>
        <taxon>Nicoletella</taxon>
    </lineage>
</organism>
<gene>
    <name evidence="1" type="ORF">EV693_1053</name>
</gene>
<evidence type="ECO:0000313" key="1">
    <source>
        <dbReference type="EMBL" id="TCP17541.1"/>
    </source>
</evidence>
<keyword evidence="2" id="KW-1185">Reference proteome</keyword>
<dbReference type="RefSeq" id="WP_132501145.1">
    <property type="nucleotide sequence ID" value="NZ_LVXA01000001.1"/>
</dbReference>
<dbReference type="Proteomes" id="UP000295537">
    <property type="component" value="Unassembled WGS sequence"/>
</dbReference>
<name>A0A4R2N959_9PAST</name>
<comment type="caution">
    <text evidence="1">The sequence shown here is derived from an EMBL/GenBank/DDBJ whole genome shotgun (WGS) entry which is preliminary data.</text>
</comment>
<sequence>MRVFKLAIIFVFAISSVEAIAYAKIQKHHKKVIVNIRTAELCFSDTGDCHKVLIGKTTPKGTFDLTLYATKLPGYGGTVLGFKQEGNFLFALHRVWTRKPSERRLERIVSNKVSDRIMTNGCINVTDPIYERLQNYFVLEVI</sequence>
<evidence type="ECO:0008006" key="3">
    <source>
        <dbReference type="Google" id="ProtNLM"/>
    </source>
</evidence>
<proteinExistence type="predicted"/>
<evidence type="ECO:0000313" key="2">
    <source>
        <dbReference type="Proteomes" id="UP000295537"/>
    </source>
</evidence>
<reference evidence="1 2" key="1">
    <citation type="submission" date="2019-03" db="EMBL/GenBank/DDBJ databases">
        <title>Genomic Encyclopedia of Type Strains, Phase IV (KMG-IV): sequencing the most valuable type-strain genomes for metagenomic binning, comparative biology and taxonomic classification.</title>
        <authorList>
            <person name="Goeker M."/>
        </authorList>
    </citation>
    <scope>NUCLEOTIDE SEQUENCE [LARGE SCALE GENOMIC DNA]</scope>
    <source>
        <strain evidence="1 2">DSM 16380</strain>
    </source>
</reference>